<proteinExistence type="predicted"/>
<dbReference type="EMBL" id="NHON01000100">
    <property type="protein sequence ID" value="OWJ61998.1"/>
    <property type="molecule type" value="Genomic_DNA"/>
</dbReference>
<dbReference type="PANTHER" id="PTHR38340:SF1">
    <property type="entry name" value="S-LAYER PROTEIN"/>
    <property type="match status" value="1"/>
</dbReference>
<evidence type="ECO:0000313" key="3">
    <source>
        <dbReference type="EMBL" id="OWJ61998.1"/>
    </source>
</evidence>
<dbReference type="InterPro" id="IPR018511">
    <property type="entry name" value="Hemolysin-typ_Ca-bd_CS"/>
</dbReference>
<accession>A0A211Z9Q2</accession>
<organism evidence="3 4">
    <name type="scientific">Inquilinus limosus</name>
    <dbReference type="NCBI Taxonomy" id="171674"/>
    <lineage>
        <taxon>Bacteria</taxon>
        <taxon>Pseudomonadati</taxon>
        <taxon>Pseudomonadota</taxon>
        <taxon>Alphaproteobacteria</taxon>
        <taxon>Rhodospirillales</taxon>
        <taxon>Rhodospirillaceae</taxon>
        <taxon>Inquilinus</taxon>
    </lineage>
</organism>
<comment type="subcellular location">
    <subcellularLocation>
        <location evidence="1">Secreted</location>
    </subcellularLocation>
</comment>
<dbReference type="Pfam" id="PF00353">
    <property type="entry name" value="HemolysinCabind"/>
    <property type="match status" value="4"/>
</dbReference>
<dbReference type="PRINTS" id="PR00313">
    <property type="entry name" value="CABNDNGRPT"/>
</dbReference>
<dbReference type="PROSITE" id="PS00330">
    <property type="entry name" value="HEMOLYSIN_CALCIUM"/>
    <property type="match status" value="2"/>
</dbReference>
<dbReference type="GO" id="GO:0005509">
    <property type="term" value="F:calcium ion binding"/>
    <property type="evidence" value="ECO:0007669"/>
    <property type="project" value="InterPro"/>
</dbReference>
<dbReference type="InterPro" id="IPR001343">
    <property type="entry name" value="Hemolysn_Ca-bd"/>
</dbReference>
<evidence type="ECO:0008006" key="5">
    <source>
        <dbReference type="Google" id="ProtNLM"/>
    </source>
</evidence>
<sequence length="620" mass="60578">MATQIFAGNTVSSGIPANLGSTDDVFVSDGATLGSTDAYAIYGTGSHRAIIRGTVFGDRAGIELSSGSVSLTADAYVGGGYGISLGDRSSVVNHGTIWGDLVGVQIGGAPFSPDPTVDGWSIENTGLIECSGLGAIRRIDNSTLTIKVQNSGVISGLNAYQGDTGDGIDIIVNSGTMEGGVVLGAGNDYYDGRSGRLDGAVSGDAGDDTLLCGAGDNVLDGGAGGDVMQGGAGNDTYGVDSALDMVDEGVAGSGGIDTVISYISYSLVASAHLRGSIENLQLGTGNLNGTGNALANQLVGNVGNNVLDGGAGADTMIGFKGNDTYVVDNTGDVVDESFTGSDGVDTVRSSISFSLANTTAVHGAVEALTLLGAANLSGTGNALANQLLGNSGANALSGLAGNDVLQGGAGADRLDGGDGNDVLRGNAGADALVGGAGTDTASYYDSAVGVSVSLVAGTGSGGDAQGDTLSGIENLSGSQGNDSLVGDSGANVLLGGRGNDVLVGAGGADTLTGEAGADRFVYGSAAQSPTGTGGDRITDFSHAQGDRIDLSAIDANVTVAGDQAFTFIGTGLYTGVAGQLRYAVSGGVTTIAGDLNGDRTSDFAITLTGAIGLQAGDFVL</sequence>
<keyword evidence="2" id="KW-0964">Secreted</keyword>
<evidence type="ECO:0000256" key="1">
    <source>
        <dbReference type="ARBA" id="ARBA00004613"/>
    </source>
</evidence>
<comment type="caution">
    <text evidence="3">The sequence shown here is derived from an EMBL/GenBank/DDBJ whole genome shotgun (WGS) entry which is preliminary data.</text>
</comment>
<dbReference type="Gene3D" id="2.150.10.10">
    <property type="entry name" value="Serralysin-like metalloprotease, C-terminal"/>
    <property type="match status" value="4"/>
</dbReference>
<keyword evidence="4" id="KW-1185">Reference proteome</keyword>
<evidence type="ECO:0000256" key="2">
    <source>
        <dbReference type="ARBA" id="ARBA00022525"/>
    </source>
</evidence>
<dbReference type="AlphaFoldDB" id="A0A211Z9Q2"/>
<dbReference type="InterPro" id="IPR050557">
    <property type="entry name" value="RTX_toxin/Mannuronan_C5-epim"/>
</dbReference>
<evidence type="ECO:0000313" key="4">
    <source>
        <dbReference type="Proteomes" id="UP000196655"/>
    </source>
</evidence>
<dbReference type="Proteomes" id="UP000196655">
    <property type="component" value="Unassembled WGS sequence"/>
</dbReference>
<dbReference type="RefSeq" id="WP_088156240.1">
    <property type="nucleotide sequence ID" value="NZ_NHON01000100.1"/>
</dbReference>
<dbReference type="InterPro" id="IPR011049">
    <property type="entry name" value="Serralysin-like_metalloprot_C"/>
</dbReference>
<dbReference type="GO" id="GO:0005576">
    <property type="term" value="C:extracellular region"/>
    <property type="evidence" value="ECO:0007669"/>
    <property type="project" value="UniProtKB-SubCell"/>
</dbReference>
<name>A0A211Z9Q2_9PROT</name>
<dbReference type="SUPFAM" id="SSF51120">
    <property type="entry name" value="beta-Roll"/>
    <property type="match status" value="4"/>
</dbReference>
<reference evidence="4" key="1">
    <citation type="submission" date="2017-05" db="EMBL/GenBank/DDBJ databases">
        <authorList>
            <person name="Macchi M."/>
            <person name="Festa S."/>
            <person name="Coppotelli B.M."/>
            <person name="Morelli I.S."/>
        </authorList>
    </citation>
    <scope>NUCLEOTIDE SEQUENCE [LARGE SCALE GENOMIC DNA]</scope>
    <source>
        <strain evidence="4">I</strain>
    </source>
</reference>
<gene>
    <name evidence="3" type="ORF">BWR60_30805</name>
</gene>
<dbReference type="PANTHER" id="PTHR38340">
    <property type="entry name" value="S-LAYER PROTEIN"/>
    <property type="match status" value="1"/>
</dbReference>
<protein>
    <recommendedName>
        <fullName evidence="5">Peptidase M10 serralysin C-terminal domain-containing protein</fullName>
    </recommendedName>
</protein>